<accession>T0REW1</accession>
<sequence>MADEDLDLLEVIFGATSDASTEDLAAFLAATPAFGPSQRKRRYQEPKAEIAYLRTKRDDLLAQLRALQPQQDVAALSPWQVRATEQAQLAQRSLQENVRLRGYVQDQLRVIAALENVLAKRPRLAAFASHEADRSVLGALHRESTLEQLVQREFDRIDSVYVRHGLYGMLATATPVRRAYVQSTDDMLQLSVLTGMIMDFPMAGTADLIWADKTGVKPNSTVLATIHTDLVYVKEVSSATSHAAVPPLEAHMAVRRYTFADRIAIVWRSVLEDTECPHAAENWVDNRSGWIVVHATDDKDTCYLQGYITQTTPIVPDAQPPIVGGLSELFLTAWQSNLSESWHKLDVKSSRAWLSDMHTKYLEASKAAESSTS</sequence>
<dbReference type="STRING" id="1156394.T0REW1"/>
<dbReference type="InParanoid" id="T0REW1"/>
<dbReference type="VEuPathDB" id="FungiDB:SDRG_14002"/>
<dbReference type="GeneID" id="19954729"/>
<dbReference type="RefSeq" id="XP_008618326.1">
    <property type="nucleotide sequence ID" value="XM_008620104.1"/>
</dbReference>
<protein>
    <recommendedName>
        <fullName evidence="3">START domain-containing protein</fullName>
    </recommendedName>
</protein>
<name>T0REW1_SAPDV</name>
<gene>
    <name evidence="1" type="ORF">SDRG_14002</name>
</gene>
<keyword evidence="2" id="KW-1185">Reference proteome</keyword>
<dbReference type="Proteomes" id="UP000030762">
    <property type="component" value="Unassembled WGS sequence"/>
</dbReference>
<evidence type="ECO:0000313" key="2">
    <source>
        <dbReference type="Proteomes" id="UP000030762"/>
    </source>
</evidence>
<evidence type="ECO:0008006" key="3">
    <source>
        <dbReference type="Google" id="ProtNLM"/>
    </source>
</evidence>
<evidence type="ECO:0000313" key="1">
    <source>
        <dbReference type="EMBL" id="EQC28177.1"/>
    </source>
</evidence>
<dbReference type="EMBL" id="JH767197">
    <property type="protein sequence ID" value="EQC28177.1"/>
    <property type="molecule type" value="Genomic_DNA"/>
</dbReference>
<reference evidence="1 2" key="1">
    <citation type="submission" date="2012-04" db="EMBL/GenBank/DDBJ databases">
        <title>The Genome Sequence of Saprolegnia declina VS20.</title>
        <authorList>
            <consortium name="The Broad Institute Genome Sequencing Platform"/>
            <person name="Russ C."/>
            <person name="Nusbaum C."/>
            <person name="Tyler B."/>
            <person name="van West P."/>
            <person name="Dieguez-Uribeondo J."/>
            <person name="de Bruijn I."/>
            <person name="Tripathy S."/>
            <person name="Jiang R."/>
            <person name="Young S.K."/>
            <person name="Zeng Q."/>
            <person name="Gargeya S."/>
            <person name="Fitzgerald M."/>
            <person name="Haas B."/>
            <person name="Abouelleil A."/>
            <person name="Alvarado L."/>
            <person name="Arachchi H.M."/>
            <person name="Berlin A."/>
            <person name="Chapman S.B."/>
            <person name="Goldberg J."/>
            <person name="Griggs A."/>
            <person name="Gujja S."/>
            <person name="Hansen M."/>
            <person name="Howarth C."/>
            <person name="Imamovic A."/>
            <person name="Larimer J."/>
            <person name="McCowen C."/>
            <person name="Montmayeur A."/>
            <person name="Murphy C."/>
            <person name="Neiman D."/>
            <person name="Pearson M."/>
            <person name="Priest M."/>
            <person name="Roberts A."/>
            <person name="Saif S."/>
            <person name="Shea T."/>
            <person name="Sisk P."/>
            <person name="Sykes S."/>
            <person name="Wortman J."/>
            <person name="Nusbaum C."/>
            <person name="Birren B."/>
        </authorList>
    </citation>
    <scope>NUCLEOTIDE SEQUENCE [LARGE SCALE GENOMIC DNA]</scope>
    <source>
        <strain evidence="1 2">VS20</strain>
    </source>
</reference>
<dbReference type="eggNOG" id="ENOG502SY37">
    <property type="taxonomic scope" value="Eukaryota"/>
</dbReference>
<organism evidence="1 2">
    <name type="scientific">Saprolegnia diclina (strain VS20)</name>
    <dbReference type="NCBI Taxonomy" id="1156394"/>
    <lineage>
        <taxon>Eukaryota</taxon>
        <taxon>Sar</taxon>
        <taxon>Stramenopiles</taxon>
        <taxon>Oomycota</taxon>
        <taxon>Saprolegniomycetes</taxon>
        <taxon>Saprolegniales</taxon>
        <taxon>Saprolegniaceae</taxon>
        <taxon>Saprolegnia</taxon>
    </lineage>
</organism>
<proteinExistence type="predicted"/>
<dbReference type="AlphaFoldDB" id="T0REW1"/>